<dbReference type="InterPro" id="IPR011335">
    <property type="entry name" value="Restrct_endonuc-II-like"/>
</dbReference>
<evidence type="ECO:0000313" key="3">
    <source>
        <dbReference type="Proteomes" id="UP000031130"/>
    </source>
</evidence>
<dbReference type="KEGG" id="cln:UPTC3659_0646"/>
<evidence type="ECO:0000259" key="1">
    <source>
        <dbReference type="Pfam" id="PF09588"/>
    </source>
</evidence>
<gene>
    <name evidence="2" type="ORF">UPTC3659_0646</name>
</gene>
<dbReference type="PANTHER" id="PTHR46609:SF8">
    <property type="entry name" value="YQAJ VIRAL RECOMBINASE DOMAIN-CONTAINING PROTEIN"/>
    <property type="match status" value="1"/>
</dbReference>
<protein>
    <submittedName>
        <fullName evidence="2">YqaJ-like viral recombinase domain protein</fullName>
    </submittedName>
</protein>
<dbReference type="PANTHER" id="PTHR46609">
    <property type="entry name" value="EXONUCLEASE, PHAGE-TYPE/RECB, C-TERMINAL DOMAIN-CONTAINING PROTEIN"/>
    <property type="match status" value="1"/>
</dbReference>
<evidence type="ECO:0000313" key="2">
    <source>
        <dbReference type="EMBL" id="AJD01498.1"/>
    </source>
</evidence>
<dbReference type="EMBL" id="CP007775">
    <property type="protein sequence ID" value="AJD01498.1"/>
    <property type="molecule type" value="Genomic_DNA"/>
</dbReference>
<dbReference type="SUPFAM" id="SSF52980">
    <property type="entry name" value="Restriction endonuclease-like"/>
    <property type="match status" value="1"/>
</dbReference>
<feature type="domain" description="YqaJ viral recombinase" evidence="1">
    <location>
        <begin position="14"/>
        <end position="146"/>
    </location>
</feature>
<dbReference type="InterPro" id="IPR011604">
    <property type="entry name" value="PDDEXK-like_dom_sf"/>
</dbReference>
<dbReference type="HOGENOM" id="CLU_978903_0_0_7"/>
<dbReference type="Gene3D" id="3.90.320.10">
    <property type="match status" value="1"/>
</dbReference>
<dbReference type="InterPro" id="IPR051703">
    <property type="entry name" value="NF-kappa-B_Signaling_Reg"/>
</dbReference>
<reference evidence="2 3" key="1">
    <citation type="journal article" date="2014" name="Genome Biol. Evol.">
        <title>Comparative Genomics of the Campylobacter lari Group.</title>
        <authorList>
            <person name="Miller W.G."/>
            <person name="Yee E."/>
            <person name="Chapman M.H."/>
            <person name="Smith T.P."/>
            <person name="Bono J.L."/>
            <person name="Huynh S."/>
            <person name="Parker C.T."/>
            <person name="Vandamme P."/>
            <person name="Luong K."/>
            <person name="Korlach J."/>
        </authorList>
    </citation>
    <scope>NUCLEOTIDE SEQUENCE [LARGE SCALE GENOMIC DNA]</scope>
    <source>
        <strain evidence="3">RM3659</strain>
    </source>
</reference>
<dbReference type="Pfam" id="PF09588">
    <property type="entry name" value="YqaJ"/>
    <property type="match status" value="1"/>
</dbReference>
<dbReference type="Proteomes" id="UP000031130">
    <property type="component" value="Chromosome"/>
</dbReference>
<organism evidence="2 3">
    <name type="scientific">Campylobacter lari NCTC 11845</name>
    <dbReference type="NCBI Taxonomy" id="1388749"/>
    <lineage>
        <taxon>Bacteria</taxon>
        <taxon>Pseudomonadati</taxon>
        <taxon>Campylobacterota</taxon>
        <taxon>Epsilonproteobacteria</taxon>
        <taxon>Campylobacterales</taxon>
        <taxon>Campylobacteraceae</taxon>
        <taxon>Campylobacter</taxon>
    </lineage>
</organism>
<dbReference type="AlphaFoldDB" id="A0A0A8HUU5"/>
<dbReference type="InterPro" id="IPR017482">
    <property type="entry name" value="Lambda-type_endonuclease"/>
</dbReference>
<dbReference type="NCBIfam" id="TIGR03033">
    <property type="entry name" value="phage_rel_nuc"/>
    <property type="match status" value="1"/>
</dbReference>
<dbReference type="RefSeq" id="WP_039625726.1">
    <property type="nucleotide sequence ID" value="NZ_CP007775.1"/>
</dbReference>
<proteinExistence type="predicted"/>
<sequence length="286" mass="33364">MKYKIIELEQGSKEWLEFRKGKITASIVASCIGEKGAFLSKEKAKELIQGLFEPYTNKAMQKGREYEELIRAKMEFMIGKDITPIVIQSLENELFMASLDGIDDEKTIYEFKYSTNNEEYEQVLKFKKPSPKYYAQVQFQLFVGGFEKCVFAVLNENDDLTYCVVKSDKEYQDFMLRKIDEFIKDYLVNQKSDYKELDDAHAKELALEIIRLESTMKPIKEKLEALKKEFIELANGEKVKCLDISVYPQNRTTIDYKGFLDFTKLEIPKEYIKQSTSMCLKIKKGA</sequence>
<accession>A0A0A8HUU5</accession>
<dbReference type="InterPro" id="IPR019080">
    <property type="entry name" value="YqaJ_viral_recombinase"/>
</dbReference>
<name>A0A0A8HUU5_CAMLA</name>
<dbReference type="OrthoDB" id="5359950at2"/>